<keyword evidence="3" id="KW-1185">Reference proteome</keyword>
<comment type="caution">
    <text evidence="2">The sequence shown here is derived from an EMBL/GenBank/DDBJ whole genome shotgun (WGS) entry which is preliminary data.</text>
</comment>
<proteinExistence type="predicted"/>
<sequence length="188" mass="20883">FTLGIEDNSGLIRAYTGCYYWSKGRTVASNDSSTNELEQKPVTTFQTTRTEMSQYAVVVVYVNEDNIEPIMPMEETNTSVRPYALGKEVVVEEQLTPTAHKLLASMVDTPSPTVPEKEKRTVAHKLLASMVDTPSPTAPEKEKRTVAKRSIDFQLQTGSASNRPEVSYDDSIQESTIGTSSKRQKKDT</sequence>
<feature type="compositionally biased region" description="Polar residues" evidence="1">
    <location>
        <begin position="153"/>
        <end position="164"/>
    </location>
</feature>
<protein>
    <submittedName>
        <fullName evidence="2">Arginine kinase</fullName>
    </submittedName>
</protein>
<dbReference type="EMBL" id="BKCP01012403">
    <property type="protein sequence ID" value="GER56071.1"/>
    <property type="molecule type" value="Genomic_DNA"/>
</dbReference>
<evidence type="ECO:0000313" key="3">
    <source>
        <dbReference type="Proteomes" id="UP000325081"/>
    </source>
</evidence>
<reference evidence="3" key="1">
    <citation type="journal article" date="2019" name="Curr. Biol.">
        <title>Genome Sequence of Striga asiatica Provides Insight into the Evolution of Plant Parasitism.</title>
        <authorList>
            <person name="Yoshida S."/>
            <person name="Kim S."/>
            <person name="Wafula E.K."/>
            <person name="Tanskanen J."/>
            <person name="Kim Y.M."/>
            <person name="Honaas L."/>
            <person name="Yang Z."/>
            <person name="Spallek T."/>
            <person name="Conn C.E."/>
            <person name="Ichihashi Y."/>
            <person name="Cheong K."/>
            <person name="Cui S."/>
            <person name="Der J.P."/>
            <person name="Gundlach H."/>
            <person name="Jiao Y."/>
            <person name="Hori C."/>
            <person name="Ishida J.K."/>
            <person name="Kasahara H."/>
            <person name="Kiba T."/>
            <person name="Kim M.S."/>
            <person name="Koo N."/>
            <person name="Laohavisit A."/>
            <person name="Lee Y.H."/>
            <person name="Lumba S."/>
            <person name="McCourt P."/>
            <person name="Mortimer J.C."/>
            <person name="Mutuku J.M."/>
            <person name="Nomura T."/>
            <person name="Sasaki-Sekimoto Y."/>
            <person name="Seto Y."/>
            <person name="Wang Y."/>
            <person name="Wakatake T."/>
            <person name="Sakakibara H."/>
            <person name="Demura T."/>
            <person name="Yamaguchi S."/>
            <person name="Yoneyama K."/>
            <person name="Manabe R.I."/>
            <person name="Nelson D.C."/>
            <person name="Schulman A.H."/>
            <person name="Timko M.P."/>
            <person name="dePamphilis C.W."/>
            <person name="Choi D."/>
            <person name="Shirasu K."/>
        </authorList>
    </citation>
    <scope>NUCLEOTIDE SEQUENCE [LARGE SCALE GENOMIC DNA]</scope>
    <source>
        <strain evidence="3">cv. UVA1</strain>
    </source>
</reference>
<gene>
    <name evidence="2" type="ORF">STAS_33769</name>
</gene>
<name>A0A5A7RFX5_STRAF</name>
<dbReference type="GO" id="GO:0016301">
    <property type="term" value="F:kinase activity"/>
    <property type="evidence" value="ECO:0007669"/>
    <property type="project" value="UniProtKB-KW"/>
</dbReference>
<dbReference type="Proteomes" id="UP000325081">
    <property type="component" value="Unassembled WGS sequence"/>
</dbReference>
<feature type="region of interest" description="Disordered" evidence="1">
    <location>
        <begin position="129"/>
        <end position="188"/>
    </location>
</feature>
<evidence type="ECO:0000256" key="1">
    <source>
        <dbReference type="SAM" id="MobiDB-lite"/>
    </source>
</evidence>
<keyword evidence="2" id="KW-0418">Kinase</keyword>
<feature type="non-terminal residue" evidence="2">
    <location>
        <position position="1"/>
    </location>
</feature>
<accession>A0A5A7RFX5</accession>
<evidence type="ECO:0000313" key="2">
    <source>
        <dbReference type="EMBL" id="GER56071.1"/>
    </source>
</evidence>
<feature type="compositionally biased region" description="Basic and acidic residues" evidence="1">
    <location>
        <begin position="139"/>
        <end position="151"/>
    </location>
</feature>
<organism evidence="2 3">
    <name type="scientific">Striga asiatica</name>
    <name type="common">Asiatic witchweed</name>
    <name type="synonym">Buchnera asiatica</name>
    <dbReference type="NCBI Taxonomy" id="4170"/>
    <lineage>
        <taxon>Eukaryota</taxon>
        <taxon>Viridiplantae</taxon>
        <taxon>Streptophyta</taxon>
        <taxon>Embryophyta</taxon>
        <taxon>Tracheophyta</taxon>
        <taxon>Spermatophyta</taxon>
        <taxon>Magnoliopsida</taxon>
        <taxon>eudicotyledons</taxon>
        <taxon>Gunneridae</taxon>
        <taxon>Pentapetalae</taxon>
        <taxon>asterids</taxon>
        <taxon>lamiids</taxon>
        <taxon>Lamiales</taxon>
        <taxon>Orobanchaceae</taxon>
        <taxon>Buchnereae</taxon>
        <taxon>Striga</taxon>
    </lineage>
</organism>
<keyword evidence="2" id="KW-0808">Transferase</keyword>
<feature type="non-terminal residue" evidence="2">
    <location>
        <position position="188"/>
    </location>
</feature>
<dbReference type="AlphaFoldDB" id="A0A5A7RFX5"/>